<dbReference type="Pfam" id="PF02517">
    <property type="entry name" value="Rce1-like"/>
    <property type="match status" value="1"/>
</dbReference>
<dbReference type="GO" id="GO:0004175">
    <property type="term" value="F:endopeptidase activity"/>
    <property type="evidence" value="ECO:0007669"/>
    <property type="project" value="UniProtKB-ARBA"/>
</dbReference>
<name>A0ABD5M4J6_9EURY</name>
<keyword evidence="1" id="KW-1133">Transmembrane helix</keyword>
<evidence type="ECO:0000259" key="2">
    <source>
        <dbReference type="Pfam" id="PF02517"/>
    </source>
</evidence>
<accession>A0ABD5M4J6</accession>
<keyword evidence="1" id="KW-0472">Membrane</keyword>
<feature type="transmembrane region" description="Helical" evidence="1">
    <location>
        <begin position="204"/>
        <end position="222"/>
    </location>
</feature>
<feature type="transmembrane region" description="Helical" evidence="1">
    <location>
        <begin position="174"/>
        <end position="192"/>
    </location>
</feature>
<feature type="transmembrane region" description="Helical" evidence="1">
    <location>
        <begin position="128"/>
        <end position="153"/>
    </location>
</feature>
<evidence type="ECO:0000313" key="4">
    <source>
        <dbReference type="Proteomes" id="UP001567572"/>
    </source>
</evidence>
<keyword evidence="4" id="KW-1185">Reference proteome</keyword>
<feature type="transmembrane region" description="Helical" evidence="1">
    <location>
        <begin position="90"/>
        <end position="116"/>
    </location>
</feature>
<proteinExistence type="predicted"/>
<reference evidence="3 4" key="1">
    <citation type="submission" date="2024-06" db="EMBL/GenBank/DDBJ databases">
        <title>Halorubrum miltondacostae sp. nov., a potential PHA producer isolated from an inland solar saltern in Rio Maior, Portugal.</title>
        <authorList>
            <person name="Albuquerque L."/>
            <person name="Viver T."/>
            <person name="Barroso C."/>
            <person name="Claudino R."/>
            <person name="Galvan M."/>
            <person name="Simoes G."/>
            <person name="Lobo Da Cunha A."/>
            <person name="Egas C."/>
        </authorList>
    </citation>
    <scope>NUCLEOTIDE SEQUENCE [LARGE SCALE GENOMIC DNA]</scope>
    <source>
        <strain evidence="3 4">RMP-11</strain>
    </source>
</reference>
<organism evidence="3 4">
    <name type="scientific">Halorubrum miltondacostae</name>
    <dbReference type="NCBI Taxonomy" id="3076378"/>
    <lineage>
        <taxon>Archaea</taxon>
        <taxon>Methanobacteriati</taxon>
        <taxon>Methanobacteriota</taxon>
        <taxon>Stenosarchaea group</taxon>
        <taxon>Halobacteria</taxon>
        <taxon>Halobacteriales</taxon>
        <taxon>Haloferacaceae</taxon>
        <taxon>Halorubrum</taxon>
    </lineage>
</organism>
<dbReference type="PANTHER" id="PTHR39430">
    <property type="entry name" value="MEMBRANE-ASSOCIATED PROTEASE-RELATED"/>
    <property type="match status" value="1"/>
</dbReference>
<dbReference type="GO" id="GO:0080120">
    <property type="term" value="P:CAAX-box protein maturation"/>
    <property type="evidence" value="ECO:0007669"/>
    <property type="project" value="UniProtKB-ARBA"/>
</dbReference>
<sequence>MNSIARAGTDSSLTGAAIRTTAAFVLFFVSLIVVGLPLSRIQTPSILSILPDQIPTLCGFVAIVFVSGRVFDVSLAAYGLNTDRRWMSDLVGGMLIGVLFQAVTTVAILTTGAGTIVEQWSMGVFDSVVAVVIVVGATVIAFLIVALGEDLLFRGVLIRESVTGFTDRNVSRPVATGLAVIVAALLFGMVHLNAGAAGLSTEFAVLQAVVGGLYFGIAYVLTDSLALPVGIHLSTNLWTTVVFGQPDSGFPAAFRLTRQISLGTDVILLLFFPAGVLVAAVFIWVKLTRGEHPDFSLGTTT</sequence>
<keyword evidence="3" id="KW-0378">Hydrolase</keyword>
<dbReference type="EC" id="3.4.-.-" evidence="3"/>
<comment type="caution">
    <text evidence="3">The sequence shown here is derived from an EMBL/GenBank/DDBJ whole genome shotgun (WGS) entry which is preliminary data.</text>
</comment>
<feature type="domain" description="CAAX prenyl protease 2/Lysostaphin resistance protein A-like" evidence="2">
    <location>
        <begin position="136"/>
        <end position="237"/>
    </location>
</feature>
<dbReference type="RefSeq" id="WP_371163164.1">
    <property type="nucleotide sequence ID" value="NZ_JBEDNX010000003.1"/>
</dbReference>
<evidence type="ECO:0000256" key="1">
    <source>
        <dbReference type="SAM" id="Phobius"/>
    </source>
</evidence>
<feature type="transmembrane region" description="Helical" evidence="1">
    <location>
        <begin position="54"/>
        <end position="78"/>
    </location>
</feature>
<dbReference type="EMBL" id="JBEDNY010000006">
    <property type="protein sequence ID" value="MEZ3165122.1"/>
    <property type="molecule type" value="Genomic_DNA"/>
</dbReference>
<dbReference type="PANTHER" id="PTHR39430:SF1">
    <property type="entry name" value="PROTEASE"/>
    <property type="match status" value="1"/>
</dbReference>
<protein>
    <submittedName>
        <fullName evidence="3">CPBP family intramembrane glutamic endopeptidase</fullName>
        <ecNumber evidence="3">3.4.-.-</ecNumber>
    </submittedName>
</protein>
<dbReference type="AlphaFoldDB" id="A0ABD5M4J6"/>
<dbReference type="Proteomes" id="UP001567572">
    <property type="component" value="Unassembled WGS sequence"/>
</dbReference>
<keyword evidence="1" id="KW-0812">Transmembrane</keyword>
<feature type="transmembrane region" description="Helical" evidence="1">
    <location>
        <begin position="266"/>
        <end position="285"/>
    </location>
</feature>
<dbReference type="InterPro" id="IPR003675">
    <property type="entry name" value="Rce1/LyrA-like_dom"/>
</dbReference>
<gene>
    <name evidence="3" type="ORF">ABNG04_14835</name>
</gene>
<feature type="transmembrane region" description="Helical" evidence="1">
    <location>
        <begin position="12"/>
        <end position="34"/>
    </location>
</feature>
<evidence type="ECO:0000313" key="3">
    <source>
        <dbReference type="EMBL" id="MEZ3165122.1"/>
    </source>
</evidence>